<evidence type="ECO:0000313" key="3">
    <source>
        <dbReference type="Proteomes" id="UP000823936"/>
    </source>
</evidence>
<protein>
    <submittedName>
        <fullName evidence="2">LPP20 family lipoprotein</fullName>
    </submittedName>
</protein>
<reference evidence="2" key="1">
    <citation type="journal article" date="2021" name="PeerJ">
        <title>Extensive microbial diversity within the chicken gut microbiome revealed by metagenomics and culture.</title>
        <authorList>
            <person name="Gilroy R."/>
            <person name="Ravi A."/>
            <person name="Getino M."/>
            <person name="Pursley I."/>
            <person name="Horton D.L."/>
            <person name="Alikhan N.F."/>
            <person name="Baker D."/>
            <person name="Gharbi K."/>
            <person name="Hall N."/>
            <person name="Watson M."/>
            <person name="Adriaenssens E.M."/>
            <person name="Foster-Nyarko E."/>
            <person name="Jarju S."/>
            <person name="Secka A."/>
            <person name="Antonio M."/>
            <person name="Oren A."/>
            <person name="Chaudhuri R.R."/>
            <person name="La Ragione R."/>
            <person name="Hildebrand F."/>
            <person name="Pallen M.J."/>
        </authorList>
    </citation>
    <scope>NUCLEOTIDE SEQUENCE</scope>
    <source>
        <strain evidence="2">Gambia11-129</strain>
    </source>
</reference>
<feature type="chain" id="PRO_5038372953" evidence="1">
    <location>
        <begin position="28"/>
        <end position="188"/>
    </location>
</feature>
<organism evidence="2 3">
    <name type="scientific">Candidatus Ornithospirochaeta avicola</name>
    <dbReference type="NCBI Taxonomy" id="2840896"/>
    <lineage>
        <taxon>Bacteria</taxon>
        <taxon>Pseudomonadati</taxon>
        <taxon>Spirochaetota</taxon>
        <taxon>Spirochaetia</taxon>
        <taxon>Spirochaetales</taxon>
        <taxon>Spirochaetaceae</taxon>
        <taxon>Spirochaetaceae incertae sedis</taxon>
        <taxon>Candidatus Ornithospirochaeta</taxon>
    </lineage>
</organism>
<dbReference type="PROSITE" id="PS51257">
    <property type="entry name" value="PROKAR_LIPOPROTEIN"/>
    <property type="match status" value="1"/>
</dbReference>
<keyword evidence="1" id="KW-0732">Signal</keyword>
<evidence type="ECO:0000256" key="1">
    <source>
        <dbReference type="SAM" id="SignalP"/>
    </source>
</evidence>
<feature type="signal peptide" evidence="1">
    <location>
        <begin position="1"/>
        <end position="27"/>
    </location>
</feature>
<proteinExistence type="predicted"/>
<sequence>MKKYLVLALVAFALVLVGCASSEEAVAANDSGMPEWTYMDMSTQDVHYAVGYANMSNRANSIKRAQAEARNIIAEWVSTAVDEIITTYTNDAGSEGNRQAMDAFETLSKQRAQAVLSGSKQEDMFIDEEGGVYILMSIPVENVASQMYGAAQDAVEQTKFEKNAAAQEANNMMNAAIEKYFSNPSVTE</sequence>
<dbReference type="EMBL" id="DXHU01000011">
    <property type="protein sequence ID" value="HIV98673.1"/>
    <property type="molecule type" value="Genomic_DNA"/>
</dbReference>
<evidence type="ECO:0000313" key="2">
    <source>
        <dbReference type="EMBL" id="HIV98673.1"/>
    </source>
</evidence>
<keyword evidence="2" id="KW-0449">Lipoprotein</keyword>
<accession>A0A9D1PSC2</accession>
<name>A0A9D1PSC2_9SPIO</name>
<gene>
    <name evidence="2" type="ORF">IAB12_02700</name>
</gene>
<dbReference type="AlphaFoldDB" id="A0A9D1PSC2"/>
<comment type="caution">
    <text evidence="2">The sequence shown here is derived from an EMBL/GenBank/DDBJ whole genome shotgun (WGS) entry which is preliminary data.</text>
</comment>
<dbReference type="Proteomes" id="UP000823936">
    <property type="component" value="Unassembled WGS sequence"/>
</dbReference>
<reference evidence="2" key="2">
    <citation type="submission" date="2021-04" db="EMBL/GenBank/DDBJ databases">
        <authorList>
            <person name="Gilroy R."/>
        </authorList>
    </citation>
    <scope>NUCLEOTIDE SEQUENCE</scope>
    <source>
        <strain evidence="2">Gambia11-129</strain>
    </source>
</reference>